<dbReference type="InterPro" id="IPR039379">
    <property type="entry name" value="Protoglobin_sensor_dom"/>
</dbReference>
<dbReference type="SMART" id="SM00283">
    <property type="entry name" value="MA"/>
    <property type="match status" value="1"/>
</dbReference>
<keyword evidence="3" id="KW-0807">Transducer</keyword>
<evidence type="ECO:0000256" key="2">
    <source>
        <dbReference type="ARBA" id="ARBA00029447"/>
    </source>
</evidence>
<dbReference type="GO" id="GO:0004888">
    <property type="term" value="F:transmembrane signaling receptor activity"/>
    <property type="evidence" value="ECO:0007669"/>
    <property type="project" value="InterPro"/>
</dbReference>
<dbReference type="EMBL" id="BJUZ01000005">
    <property type="protein sequence ID" value="GEK94773.1"/>
    <property type="molecule type" value="Genomic_DNA"/>
</dbReference>
<dbReference type="PANTHER" id="PTHR43531:SF11">
    <property type="entry name" value="METHYL-ACCEPTING CHEMOTAXIS PROTEIN 3"/>
    <property type="match status" value="1"/>
</dbReference>
<evidence type="ECO:0000256" key="3">
    <source>
        <dbReference type="PROSITE-ProRule" id="PRU00284"/>
    </source>
</evidence>
<dbReference type="OrthoDB" id="266313at2"/>
<evidence type="ECO:0000259" key="4">
    <source>
        <dbReference type="PROSITE" id="PS50111"/>
    </source>
</evidence>
<feature type="domain" description="Methyl-accepting transducer" evidence="4">
    <location>
        <begin position="249"/>
        <end position="478"/>
    </location>
</feature>
<dbReference type="Pfam" id="PF00015">
    <property type="entry name" value="MCPsignal"/>
    <property type="match status" value="1"/>
</dbReference>
<proteinExistence type="inferred from homology"/>
<gene>
    <name evidence="5" type="ORF">GWA01_25430</name>
</gene>
<dbReference type="PROSITE" id="PS50111">
    <property type="entry name" value="CHEMOTAXIS_TRANSDUC_2"/>
    <property type="match status" value="1"/>
</dbReference>
<dbReference type="AlphaFoldDB" id="A0A511B4Z4"/>
<dbReference type="GO" id="GO:0019825">
    <property type="term" value="F:oxygen binding"/>
    <property type="evidence" value="ECO:0007669"/>
    <property type="project" value="InterPro"/>
</dbReference>
<evidence type="ECO:0000256" key="1">
    <source>
        <dbReference type="ARBA" id="ARBA00022500"/>
    </source>
</evidence>
<organism evidence="5 6">
    <name type="scientific">Gluconobacter wancherniae NBRC 103581</name>
    <dbReference type="NCBI Taxonomy" id="656744"/>
    <lineage>
        <taxon>Bacteria</taxon>
        <taxon>Pseudomonadati</taxon>
        <taxon>Pseudomonadota</taxon>
        <taxon>Alphaproteobacteria</taxon>
        <taxon>Acetobacterales</taxon>
        <taxon>Acetobacteraceae</taxon>
        <taxon>Gluconobacter</taxon>
    </lineage>
</organism>
<dbReference type="PRINTS" id="PR00260">
    <property type="entry name" value="CHEMTRNSDUCR"/>
</dbReference>
<keyword evidence="6" id="KW-1185">Reference proteome</keyword>
<dbReference type="Gene3D" id="1.10.490.10">
    <property type="entry name" value="Globins"/>
    <property type="match status" value="1"/>
</dbReference>
<dbReference type="CDD" id="cd01068">
    <property type="entry name" value="globin_sensor"/>
    <property type="match status" value="1"/>
</dbReference>
<dbReference type="InterPro" id="IPR009050">
    <property type="entry name" value="Globin-like_sf"/>
</dbReference>
<comment type="similarity">
    <text evidence="2">Belongs to the methyl-accepting chemotaxis (MCP) protein family.</text>
</comment>
<dbReference type="Proteomes" id="UP000321230">
    <property type="component" value="Unassembled WGS sequence"/>
</dbReference>
<dbReference type="InterPro" id="IPR051310">
    <property type="entry name" value="MCP_chemotaxis"/>
</dbReference>
<evidence type="ECO:0000313" key="6">
    <source>
        <dbReference type="Proteomes" id="UP000321230"/>
    </source>
</evidence>
<sequence length="524" mass="56730">MTETSIPPELAERLAFLEIGSRERRQLGQLQQKVRGSLGAVLDSFYEKLGRRPELTKFFSSPTQQQTARRRQEEHWAQLLGGELGADYLNSTRRIGDAHARIGLEPQWYIAGYALLVERLCADLVRQTVSEQSARRGFWGRSRSPAPDGDLLASQVSLIIKTAFLDMDLSLKAYMQNVDVAEQIRVEQERISSLGVLTESLADALEQMAEGDLVQEIDSAEADRSNRMSNAFRKACAGLGSIILAVRDTSGKVESRARSISDSSEDAATRIGEQVEGLQMVARTIGELTESVKSVATEASKADDTVSRCCGETVQGGEVVARTINAMGKISSSSNQISQIIGVIDDIALQTNLLALNAGVEAARAGDAGLGFGVVAQEIRALARRSATAAKEIKSLIGESLEDVERGVRLVDETGGALRSIQSSVEQLGEAVGQIASGAQAQAQRIMEINTSTTQLEAATRANSIRVQEATDSSRALAVDATDLMKLVMNFKVRERVSQEEKYVPRELKTRGAFGDQKKSGQLV</sequence>
<name>A0A511B4Z4_9PROT</name>
<dbReference type="GO" id="GO:0006935">
    <property type="term" value="P:chemotaxis"/>
    <property type="evidence" value="ECO:0007669"/>
    <property type="project" value="UniProtKB-KW"/>
</dbReference>
<dbReference type="Pfam" id="PF11563">
    <property type="entry name" value="Protoglobin"/>
    <property type="match status" value="1"/>
</dbReference>
<accession>A0A511B4Z4</accession>
<dbReference type="InterPro" id="IPR012292">
    <property type="entry name" value="Globin/Proto"/>
</dbReference>
<dbReference type="Gene3D" id="1.10.287.950">
    <property type="entry name" value="Methyl-accepting chemotaxis protein"/>
    <property type="match status" value="1"/>
</dbReference>
<dbReference type="RefSeq" id="WP_146798660.1">
    <property type="nucleotide sequence ID" value="NZ_BARC01000009.1"/>
</dbReference>
<dbReference type="PANTHER" id="PTHR43531">
    <property type="entry name" value="PROTEIN ICFG"/>
    <property type="match status" value="1"/>
</dbReference>
<dbReference type="InterPro" id="IPR004090">
    <property type="entry name" value="Chemotax_Me-accpt_rcpt"/>
</dbReference>
<comment type="caution">
    <text evidence="5">The sequence shown here is derived from an EMBL/GenBank/DDBJ whole genome shotgun (WGS) entry which is preliminary data.</text>
</comment>
<keyword evidence="1" id="KW-0145">Chemotaxis</keyword>
<reference evidence="5 6" key="1">
    <citation type="submission" date="2019-07" db="EMBL/GenBank/DDBJ databases">
        <title>Whole genome shotgun sequence of Gluconobacter wancherniae NBRC 103581.</title>
        <authorList>
            <person name="Hosoyama A."/>
            <person name="Uohara A."/>
            <person name="Ohji S."/>
            <person name="Ichikawa N."/>
        </authorList>
    </citation>
    <scope>NUCLEOTIDE SEQUENCE [LARGE SCALE GENOMIC DNA]</scope>
    <source>
        <strain evidence="5 6">NBRC 103581</strain>
    </source>
</reference>
<dbReference type="InterPro" id="IPR004089">
    <property type="entry name" value="MCPsignal_dom"/>
</dbReference>
<dbReference type="GO" id="GO:0020037">
    <property type="term" value="F:heme binding"/>
    <property type="evidence" value="ECO:0007669"/>
    <property type="project" value="InterPro"/>
</dbReference>
<dbReference type="SUPFAM" id="SSF46458">
    <property type="entry name" value="Globin-like"/>
    <property type="match status" value="1"/>
</dbReference>
<dbReference type="InterPro" id="IPR044398">
    <property type="entry name" value="Globin-sensor_dom"/>
</dbReference>
<protein>
    <submittedName>
        <fullName evidence="5">Methyl-accepting chemotaxis protein</fullName>
    </submittedName>
</protein>
<dbReference type="GO" id="GO:0007165">
    <property type="term" value="P:signal transduction"/>
    <property type="evidence" value="ECO:0007669"/>
    <property type="project" value="UniProtKB-KW"/>
</dbReference>
<dbReference type="SUPFAM" id="SSF58104">
    <property type="entry name" value="Methyl-accepting chemotaxis protein (MCP) signaling domain"/>
    <property type="match status" value="1"/>
</dbReference>
<evidence type="ECO:0000313" key="5">
    <source>
        <dbReference type="EMBL" id="GEK94773.1"/>
    </source>
</evidence>
<dbReference type="GO" id="GO:0016020">
    <property type="term" value="C:membrane"/>
    <property type="evidence" value="ECO:0007669"/>
    <property type="project" value="InterPro"/>
</dbReference>